<dbReference type="SUPFAM" id="SSF56219">
    <property type="entry name" value="DNase I-like"/>
    <property type="match status" value="1"/>
</dbReference>
<organism evidence="1 2">
    <name type="scientific">Gossypium stocksii</name>
    <dbReference type="NCBI Taxonomy" id="47602"/>
    <lineage>
        <taxon>Eukaryota</taxon>
        <taxon>Viridiplantae</taxon>
        <taxon>Streptophyta</taxon>
        <taxon>Embryophyta</taxon>
        <taxon>Tracheophyta</taxon>
        <taxon>Spermatophyta</taxon>
        <taxon>Magnoliopsida</taxon>
        <taxon>eudicotyledons</taxon>
        <taxon>Gunneridae</taxon>
        <taxon>Pentapetalae</taxon>
        <taxon>rosids</taxon>
        <taxon>malvids</taxon>
        <taxon>Malvales</taxon>
        <taxon>Malvaceae</taxon>
        <taxon>Malvoideae</taxon>
        <taxon>Gossypium</taxon>
    </lineage>
</organism>
<reference evidence="1 2" key="1">
    <citation type="journal article" date="2021" name="Plant Biotechnol. J.">
        <title>Multi-omics assisted identification of the key and species-specific regulatory components of drought-tolerant mechanisms in Gossypium stocksii.</title>
        <authorList>
            <person name="Yu D."/>
            <person name="Ke L."/>
            <person name="Zhang D."/>
            <person name="Wu Y."/>
            <person name="Sun Y."/>
            <person name="Mei J."/>
            <person name="Sun J."/>
            <person name="Sun Y."/>
        </authorList>
    </citation>
    <scope>NUCLEOTIDE SEQUENCE [LARGE SCALE GENOMIC DNA]</scope>
    <source>
        <strain evidence="2">cv. E1</strain>
        <tissue evidence="1">Leaf</tissue>
    </source>
</reference>
<evidence type="ECO:0000313" key="1">
    <source>
        <dbReference type="EMBL" id="KAH1064492.1"/>
    </source>
</evidence>
<accession>A0A9D3ZTB6</accession>
<dbReference type="PANTHER" id="PTHR33710">
    <property type="entry name" value="BNAC02G09200D PROTEIN"/>
    <property type="match status" value="1"/>
</dbReference>
<dbReference type="PANTHER" id="PTHR33710:SF77">
    <property type="entry name" value="DNASE I-LIKE SUPERFAMILY PROTEIN"/>
    <property type="match status" value="1"/>
</dbReference>
<evidence type="ECO:0000313" key="2">
    <source>
        <dbReference type="Proteomes" id="UP000828251"/>
    </source>
</evidence>
<dbReference type="InterPro" id="IPR036691">
    <property type="entry name" value="Endo/exonu/phosph_ase_sf"/>
</dbReference>
<comment type="caution">
    <text evidence="1">The sequence shown here is derived from an EMBL/GenBank/DDBJ whole genome shotgun (WGS) entry which is preliminary data.</text>
</comment>
<dbReference type="AlphaFoldDB" id="A0A9D3ZTB6"/>
<keyword evidence="2" id="KW-1185">Reference proteome</keyword>
<name>A0A9D3ZTB6_9ROSI</name>
<proteinExistence type="predicted"/>
<dbReference type="OrthoDB" id="983824at2759"/>
<dbReference type="Proteomes" id="UP000828251">
    <property type="component" value="Unassembled WGS sequence"/>
</dbReference>
<gene>
    <name evidence="1" type="ORF">J1N35_029479</name>
</gene>
<evidence type="ECO:0008006" key="3">
    <source>
        <dbReference type="Google" id="ProtNLM"/>
    </source>
</evidence>
<protein>
    <recommendedName>
        <fullName evidence="3">Endonuclease/exonuclease/phosphatase domain-containing protein</fullName>
    </recommendedName>
</protein>
<dbReference type="EMBL" id="JAIQCV010000009">
    <property type="protein sequence ID" value="KAH1064492.1"/>
    <property type="molecule type" value="Genomic_DNA"/>
</dbReference>
<sequence length="203" mass="22950">MSGSPWVPLSESLNTMSEIFTSQAAMDVGTGCASAKFGRVFREYSLGHRLDIVCLLEPRISVKQVDNVIATLGFHYSRRVEAIGFLGEPSFTWHRGGTFERLDRALANDVWVSAFPNCSVAHLLRLKSDHWPLLLSMRSEFNVAQGRPFRFLAGWTKHQNFATFVKGKWSYSGNMAESLSHFTSCIKDWDISIMDILVLRRSN</sequence>